<dbReference type="SUPFAM" id="SSF46785">
    <property type="entry name" value="Winged helix' DNA-binding domain"/>
    <property type="match status" value="1"/>
</dbReference>
<evidence type="ECO:0000313" key="5">
    <source>
        <dbReference type="EMBL" id="MCY6957296.1"/>
    </source>
</evidence>
<comment type="caution">
    <text evidence="5">The sequence shown here is derived from an EMBL/GenBank/DDBJ whole genome shotgun (WGS) entry which is preliminary data.</text>
</comment>
<feature type="domain" description="HTH deoR-type" evidence="4">
    <location>
        <begin position="3"/>
        <end position="58"/>
    </location>
</feature>
<dbReference type="PANTHER" id="PTHR30363:SF56">
    <property type="entry name" value="TRANSCRIPTIONAL REGULATOR, DEOR FAMILY"/>
    <property type="match status" value="1"/>
</dbReference>
<dbReference type="InterPro" id="IPR001034">
    <property type="entry name" value="DeoR_HTH"/>
</dbReference>
<dbReference type="InterPro" id="IPR018356">
    <property type="entry name" value="Tscrpt_reg_HTH_DeoR_CS"/>
</dbReference>
<keyword evidence="2 5" id="KW-0238">DNA-binding</keyword>
<dbReference type="RefSeq" id="WP_268059649.1">
    <property type="nucleotide sequence ID" value="NZ_JAPQFJ010000001.1"/>
</dbReference>
<gene>
    <name evidence="5" type="ORF">OW729_01610</name>
</gene>
<keyword evidence="6" id="KW-1185">Reference proteome</keyword>
<dbReference type="SUPFAM" id="SSF100950">
    <property type="entry name" value="NagB/RpiA/CoA transferase-like"/>
    <property type="match status" value="1"/>
</dbReference>
<keyword evidence="3" id="KW-0804">Transcription</keyword>
<dbReference type="Pfam" id="PF08220">
    <property type="entry name" value="HTH_DeoR"/>
    <property type="match status" value="1"/>
</dbReference>
<dbReference type="EMBL" id="JAPQFJ010000001">
    <property type="protein sequence ID" value="MCY6957296.1"/>
    <property type="molecule type" value="Genomic_DNA"/>
</dbReference>
<sequence length="248" mass="27863">MLTEERHNIILEVLKKEGIVKLNELVKLTDTSESTIRRDLTFLENKKALKRVHGGATLLKGSQEEPSYNEKLIQKISEKSKIAKYAAELIEDGDCVYLDGGTTTFEMIKYIDKKNIIVVTNGIKHIDELLENNITGYIIGGKVKATTKVVVGSDALINFKKFRFDKAFLGINGIHLEFGFTTPDLEEASLKQAAIELSKEVFVLADESKFGEITFVKVGDLEEATIITDVQVENYDKYNEKTKIKVVK</sequence>
<dbReference type="SMART" id="SM00420">
    <property type="entry name" value="HTH_DEOR"/>
    <property type="match status" value="1"/>
</dbReference>
<name>A0ABT4D4T2_9CLOT</name>
<dbReference type="GO" id="GO:0003677">
    <property type="term" value="F:DNA binding"/>
    <property type="evidence" value="ECO:0007669"/>
    <property type="project" value="UniProtKB-KW"/>
</dbReference>
<evidence type="ECO:0000259" key="4">
    <source>
        <dbReference type="PROSITE" id="PS51000"/>
    </source>
</evidence>
<dbReference type="InterPro" id="IPR050313">
    <property type="entry name" value="Carb_Metab_HTH_regulators"/>
</dbReference>
<dbReference type="InterPro" id="IPR036390">
    <property type="entry name" value="WH_DNA-bd_sf"/>
</dbReference>
<protein>
    <submittedName>
        <fullName evidence="5">DeoR/GlpR family DNA-binding transcription regulator</fullName>
    </submittedName>
</protein>
<evidence type="ECO:0000313" key="6">
    <source>
        <dbReference type="Proteomes" id="UP001144612"/>
    </source>
</evidence>
<dbReference type="PROSITE" id="PS51000">
    <property type="entry name" value="HTH_DEOR_2"/>
    <property type="match status" value="1"/>
</dbReference>
<dbReference type="PANTHER" id="PTHR30363">
    <property type="entry name" value="HTH-TYPE TRANSCRIPTIONAL REGULATOR SRLR-RELATED"/>
    <property type="match status" value="1"/>
</dbReference>
<organism evidence="5 6">
    <name type="scientific">Clostridium brassicae</name>
    <dbReference type="NCBI Taxonomy" id="2999072"/>
    <lineage>
        <taxon>Bacteria</taxon>
        <taxon>Bacillati</taxon>
        <taxon>Bacillota</taxon>
        <taxon>Clostridia</taxon>
        <taxon>Eubacteriales</taxon>
        <taxon>Clostridiaceae</taxon>
        <taxon>Clostridium</taxon>
    </lineage>
</organism>
<dbReference type="PRINTS" id="PR00037">
    <property type="entry name" value="HTHLACR"/>
</dbReference>
<keyword evidence="1" id="KW-0805">Transcription regulation</keyword>
<accession>A0ABT4D4T2</accession>
<proteinExistence type="predicted"/>
<dbReference type="InterPro" id="IPR037171">
    <property type="entry name" value="NagB/RpiA_transferase-like"/>
</dbReference>
<dbReference type="Pfam" id="PF00455">
    <property type="entry name" value="DeoRC"/>
    <property type="match status" value="1"/>
</dbReference>
<dbReference type="PROSITE" id="PS00894">
    <property type="entry name" value="HTH_DEOR_1"/>
    <property type="match status" value="1"/>
</dbReference>
<dbReference type="Gene3D" id="3.40.50.1360">
    <property type="match status" value="1"/>
</dbReference>
<dbReference type="SMART" id="SM01134">
    <property type="entry name" value="DeoRC"/>
    <property type="match status" value="1"/>
</dbReference>
<evidence type="ECO:0000256" key="2">
    <source>
        <dbReference type="ARBA" id="ARBA00023125"/>
    </source>
</evidence>
<evidence type="ECO:0000256" key="1">
    <source>
        <dbReference type="ARBA" id="ARBA00023015"/>
    </source>
</evidence>
<dbReference type="Proteomes" id="UP001144612">
    <property type="component" value="Unassembled WGS sequence"/>
</dbReference>
<evidence type="ECO:0000256" key="3">
    <source>
        <dbReference type="ARBA" id="ARBA00023163"/>
    </source>
</evidence>
<dbReference type="InterPro" id="IPR014036">
    <property type="entry name" value="DeoR-like_C"/>
</dbReference>
<reference evidence="5" key="1">
    <citation type="submission" date="2022-12" db="EMBL/GenBank/DDBJ databases">
        <title>Clostridium sp. nov., isolated from industrial wastewater.</title>
        <authorList>
            <person name="Jiayan W."/>
        </authorList>
    </citation>
    <scope>NUCLEOTIDE SEQUENCE</scope>
    <source>
        <strain evidence="5">ZC22-4</strain>
    </source>
</reference>